<keyword evidence="1" id="KW-0175">Coiled coil</keyword>
<sequence>MYYSVVSLNIGIVFSVLLVFGILKWLQIPTGSFLDWVIAVAIFEWLLAIVTIPWNIHFEAKEVIAEATESTEKGIKIEQKQVNYARIIAKRSLFAAITLHLISAIGFYTLAVLGISAIGYLGSAAALLLTILRPAVRAYQYLAARLTMIRQQVKYPREDILELRHRFSELEATVKIIQERLNPEYPDSWVATQTRQWEATRYDLNRIAANLEDLKATNQAEHNRLSREAEQAIAQLSTDGQFLDHVREIIRFFKSA</sequence>
<dbReference type="Proteomes" id="UP001576780">
    <property type="component" value="Unassembled WGS sequence"/>
</dbReference>
<keyword evidence="2" id="KW-1133">Transmembrane helix</keyword>
<gene>
    <name evidence="3" type="ORF">ACE1CA_01430</name>
</gene>
<feature type="transmembrane region" description="Helical" evidence="2">
    <location>
        <begin position="117"/>
        <end position="136"/>
    </location>
</feature>
<organism evidence="3 4">
    <name type="scientific">Floridaenema evergladense BLCC-F167</name>
    <dbReference type="NCBI Taxonomy" id="3153639"/>
    <lineage>
        <taxon>Bacteria</taxon>
        <taxon>Bacillati</taxon>
        <taxon>Cyanobacteriota</taxon>
        <taxon>Cyanophyceae</taxon>
        <taxon>Oscillatoriophycideae</taxon>
        <taxon>Aerosakkonematales</taxon>
        <taxon>Aerosakkonemataceae</taxon>
        <taxon>Floridanema</taxon>
        <taxon>Floridanema evergladense</taxon>
    </lineage>
</organism>
<reference evidence="3 4" key="1">
    <citation type="submission" date="2024-09" db="EMBL/GenBank/DDBJ databases">
        <title>Floridaenema gen nov. (Aerosakkonemataceae, Aerosakkonematales ord. nov., Cyanobacteria) from benthic tropical and subtropical fresh waters, with the description of four new species.</title>
        <authorList>
            <person name="Moretto J.A."/>
            <person name="Berthold D.E."/>
            <person name="Lefler F.W."/>
            <person name="Huang I.-S."/>
            <person name="Laughinghouse H. IV."/>
        </authorList>
    </citation>
    <scope>NUCLEOTIDE SEQUENCE [LARGE SCALE GENOMIC DNA]</scope>
    <source>
        <strain evidence="3 4">BLCC-F167</strain>
    </source>
</reference>
<evidence type="ECO:0000256" key="1">
    <source>
        <dbReference type="SAM" id="Coils"/>
    </source>
</evidence>
<feature type="transmembrane region" description="Helical" evidence="2">
    <location>
        <begin position="93"/>
        <end position="111"/>
    </location>
</feature>
<proteinExistence type="predicted"/>
<feature type="transmembrane region" description="Helical" evidence="2">
    <location>
        <begin position="7"/>
        <end position="27"/>
    </location>
</feature>
<feature type="coiled-coil region" evidence="1">
    <location>
        <begin position="204"/>
        <end position="235"/>
    </location>
</feature>
<keyword evidence="2" id="KW-0812">Transmembrane</keyword>
<evidence type="ECO:0000256" key="2">
    <source>
        <dbReference type="SAM" id="Phobius"/>
    </source>
</evidence>
<keyword evidence="4" id="KW-1185">Reference proteome</keyword>
<evidence type="ECO:0000313" key="3">
    <source>
        <dbReference type="EMBL" id="MFB2833175.1"/>
    </source>
</evidence>
<protein>
    <submittedName>
        <fullName evidence="3">Uncharacterized protein</fullName>
    </submittedName>
</protein>
<feature type="transmembrane region" description="Helical" evidence="2">
    <location>
        <begin position="33"/>
        <end position="54"/>
    </location>
</feature>
<evidence type="ECO:0000313" key="4">
    <source>
        <dbReference type="Proteomes" id="UP001576780"/>
    </source>
</evidence>
<name>A0ABV4WDM9_9CYAN</name>
<comment type="caution">
    <text evidence="3">The sequence shown here is derived from an EMBL/GenBank/DDBJ whole genome shotgun (WGS) entry which is preliminary data.</text>
</comment>
<dbReference type="RefSeq" id="WP_413275641.1">
    <property type="nucleotide sequence ID" value="NZ_JBHFNT010000017.1"/>
</dbReference>
<accession>A0ABV4WDM9</accession>
<keyword evidence="2" id="KW-0472">Membrane</keyword>
<dbReference type="EMBL" id="JBHFNT010000017">
    <property type="protein sequence ID" value="MFB2833175.1"/>
    <property type="molecule type" value="Genomic_DNA"/>
</dbReference>